<name>A0A0E9SI30_ANGAN</name>
<reference evidence="1" key="2">
    <citation type="journal article" date="2015" name="Fish Shellfish Immunol.">
        <title>Early steps in the European eel (Anguilla anguilla)-Vibrio vulnificus interaction in the gills: Role of the RtxA13 toxin.</title>
        <authorList>
            <person name="Callol A."/>
            <person name="Pajuelo D."/>
            <person name="Ebbesson L."/>
            <person name="Teles M."/>
            <person name="MacKenzie S."/>
            <person name="Amaro C."/>
        </authorList>
    </citation>
    <scope>NUCLEOTIDE SEQUENCE</scope>
</reference>
<sequence length="12" mass="1498">MRNKFLYVNSEP</sequence>
<organism evidence="1">
    <name type="scientific">Anguilla anguilla</name>
    <name type="common">European freshwater eel</name>
    <name type="synonym">Muraena anguilla</name>
    <dbReference type="NCBI Taxonomy" id="7936"/>
    <lineage>
        <taxon>Eukaryota</taxon>
        <taxon>Metazoa</taxon>
        <taxon>Chordata</taxon>
        <taxon>Craniata</taxon>
        <taxon>Vertebrata</taxon>
        <taxon>Euteleostomi</taxon>
        <taxon>Actinopterygii</taxon>
        <taxon>Neopterygii</taxon>
        <taxon>Teleostei</taxon>
        <taxon>Anguilliformes</taxon>
        <taxon>Anguillidae</taxon>
        <taxon>Anguilla</taxon>
    </lineage>
</organism>
<protein>
    <submittedName>
        <fullName evidence="1">Uncharacterized protein</fullName>
    </submittedName>
</protein>
<evidence type="ECO:0000313" key="1">
    <source>
        <dbReference type="EMBL" id="JAH41029.1"/>
    </source>
</evidence>
<accession>A0A0E9SI30</accession>
<proteinExistence type="predicted"/>
<dbReference type="EMBL" id="GBXM01067548">
    <property type="protein sequence ID" value="JAH41029.1"/>
    <property type="molecule type" value="Transcribed_RNA"/>
</dbReference>
<reference evidence="1" key="1">
    <citation type="submission" date="2014-11" db="EMBL/GenBank/DDBJ databases">
        <authorList>
            <person name="Amaro Gonzalez C."/>
        </authorList>
    </citation>
    <scope>NUCLEOTIDE SEQUENCE</scope>
</reference>